<evidence type="ECO:0000313" key="2">
    <source>
        <dbReference type="Proteomes" id="UP000282323"/>
    </source>
</evidence>
<proteinExistence type="predicted"/>
<sequence>MVNIPIHDRIGPRSPRFPPRFCFGCDLYCHTELFAVRALHCGRHPGDCRELVVGCSPDSRSTAPRICGRLLTGFTAGCSLTVVRRR</sequence>
<comment type="caution">
    <text evidence="1">The sequence shown here is derived from an EMBL/GenBank/DDBJ whole genome shotgun (WGS) entry which is preliminary data.</text>
</comment>
<dbReference type="EMBL" id="REGA01000001">
    <property type="protein sequence ID" value="RQG98113.1"/>
    <property type="molecule type" value="Genomic_DNA"/>
</dbReference>
<reference evidence="1 2" key="1">
    <citation type="submission" date="2018-10" db="EMBL/GenBank/DDBJ databases">
        <title>Natrarchaeobius chitinivorans gen. nov., sp. nov., and Natrarchaeobius haloalkaliphilus sp. nov., alkaliphilic, chitin-utilizing haloarchaea from hypersaline alkaline lakes.</title>
        <authorList>
            <person name="Sorokin D.Y."/>
            <person name="Elcheninov A.G."/>
            <person name="Kostrikina N.A."/>
            <person name="Bale N.J."/>
            <person name="Sinninghe Damste J.S."/>
            <person name="Khijniak T.V."/>
            <person name="Kublanov I.V."/>
            <person name="Toshchakov S.V."/>
        </authorList>
    </citation>
    <scope>NUCLEOTIDE SEQUENCE [LARGE SCALE GENOMIC DNA]</scope>
    <source>
        <strain evidence="1 2">AArcht4T</strain>
    </source>
</reference>
<protein>
    <submittedName>
        <fullName evidence="1">DUF3079 domain-containing protein</fullName>
    </submittedName>
</protein>
<dbReference type="AlphaFoldDB" id="A0A3N6M3R0"/>
<dbReference type="Proteomes" id="UP000282323">
    <property type="component" value="Unassembled WGS sequence"/>
</dbReference>
<name>A0A3N6M3R0_NATCH</name>
<evidence type="ECO:0000313" key="1">
    <source>
        <dbReference type="EMBL" id="RQG98113.1"/>
    </source>
</evidence>
<gene>
    <name evidence="1" type="ORF">EA473_01875</name>
</gene>
<organism evidence="1 2">
    <name type="scientific">Natrarchaeobius chitinivorans</name>
    <dbReference type="NCBI Taxonomy" id="1679083"/>
    <lineage>
        <taxon>Archaea</taxon>
        <taxon>Methanobacteriati</taxon>
        <taxon>Methanobacteriota</taxon>
        <taxon>Stenosarchaea group</taxon>
        <taxon>Halobacteria</taxon>
        <taxon>Halobacteriales</taxon>
        <taxon>Natrialbaceae</taxon>
        <taxon>Natrarchaeobius</taxon>
    </lineage>
</organism>
<accession>A0A3N6M3R0</accession>
<keyword evidence="2" id="KW-1185">Reference proteome</keyword>